<dbReference type="GO" id="GO:0019843">
    <property type="term" value="F:rRNA binding"/>
    <property type="evidence" value="ECO:0007669"/>
    <property type="project" value="UniProtKB-KW"/>
</dbReference>
<feature type="compositionally biased region" description="Low complexity" evidence="13">
    <location>
        <begin position="1906"/>
        <end position="1917"/>
    </location>
</feature>
<feature type="compositionally biased region" description="Polar residues" evidence="13">
    <location>
        <begin position="181"/>
        <end position="195"/>
    </location>
</feature>
<dbReference type="InterPro" id="IPR011989">
    <property type="entry name" value="ARM-like"/>
</dbReference>
<comment type="caution">
    <text evidence="16">The sequence shown here is derived from an EMBL/GenBank/DDBJ whole genome shotgun (WGS) entry which is preliminary data.</text>
</comment>
<keyword evidence="9 11" id="KW-0687">Ribonucleoprotein</keyword>
<sequence>MHNQREAETSAGDSASAFRQTQRLLGAYPFASATPSTHVARHLSNLSLTGTPPSYIHPAYYSTPAAYGHSSTYQNELAHISTVNVPHDGYERAYWDASRNDVFRMMPDHSVSGCYSGSYYERNALSADSSYQLAPFAQSVIQHEAPYNAYPTPPPASISFSSSSSSLANALGSPTPRKTEPSLQEPSGPKTNFNDSARFFDSFLNERLKELQKERRPETISPHFSSSTLERRPSTPVSKRSGSVTESPLSWDTQHSSPKKRKLVEVVIETPSKQSSANKLRSSTLPISDTTFRQQDQKPMTPSRAPRMQVYVEITPSKSMATPVRSHASAYASSPDLGGYGAEEGNHYPLQKQGVRPSGKRTGERDDRVPLEKFLNLTDEIFEADDNISPDGEISSLPTNFFSHLSTDPAKPLLHPVVILRLTKAIGKVARPTKRLRLASAQWESVTPGSPRKAGGMADVEVQTLSRLLKLLERSVQAGEDLDPLRSTLLTGFGSSGLSGKPGAMHEPSGAHSGHLEVDAVGTTVTLADEDFDKLERSLETVRESVLAANCCLALLTSDRLAKQVRRVILSLNTKVDIIKNSLTKIIYPFVEAPSLDTREFSPLLMHMLNRLPEGAQLFDLTNHRHLIGDIFQVMSSVFPRINSLICSDGLSMPESIIIPAVYIAIGPFFIIEAIPDGEAKAKRDAAASIITDTLGSSGMRGLRLQALSLVRSIYAYHEDQRSWIIEEILTSLVRLSDSKQKAGVFRLRDGRSIRTVSALLLQLVQTSAHSVRVEAHRLKKMRQQRLALKRQESNSGIQQESSTEQLVTEEAGLYSTGLDAPTKAAKSIVMFLTQRSGRGKSTKNTNELEYRVILDNLINDLLVVVFWPEWPAASLVLSVACKYMISSLDDVKSSNNDNNASKALALDHLGIIAARLRANALKWSKPDNDASTNAGVTAIKSLDDLVAIWDKEGLGKLNNIHQDVSSHLSKRSAEDHALESARELNAVMWGQELASVFIQLNNLLTDQNEVNLDPVTTNKCAAFMSKINSALQDVWKDAPTDVFDNTTQEEIDRADNLSEQLGTTQALKNAFDPILNVIILALDAPAVFVRTKALRALSHVLTVDSSVLTKSNVRHAIESHLLDSSPQVRDAAVELIGKYIVDSPVVAGDYYQKIAERIADTGLGVRKRVIKLLKLFYGITNSLDRKIDTCSKLVLRMLDEDDTVKDLSIKTLEELWFSNGPLTAQADRSATLETVSVVMGVCSVFKDRHSPLEEMLCRIVNGKEGSDDSTPSSVQSRFREIYNVMIEGLVDASDYVNFTIVNCIRAIYLFTSAFPSVLTGPKASVLLPYLKNSASNEDVIASDYILKTYRASIPHMSKTSVKFGNDLQGILQPMVLKPNIHGTILVIIVSLLGEHFKFDRLRSENADLSTQLDAISKGPIIDHIYMCLLQLYERYTDCNIRGRLLVCLGFLFRAQPTLMTLDSSATIMDAIFASFEDDNRARLLKIMQEFLASESTKHSVQQNAANKPTHAKSNPGINMEELVGNTHGFAESGVSSAVVQRYLSQILDAALSPFSHVQASAVDILSFTVKQGLAHPLLSFPVIVALETAPVGSLSMRAVALHTILHHKHASLLNSGFIAACRKSFDYQCKLASTEAGESEVRGYRMQLGPVALLGRWYALVREKRATRQEFLRSVLKVFELRDAGKTDDDTVQFSRYMAENFASFDYRSQEEVLTVLKTLTRELAETGAQLVERIAPGNLLAQLRSQDREVGEDQAQIAESSSLLRPDLASLPMEEQISSARSTCIVGMIMLLKSYLKSTYGLSEEKCQKFVLGKKSTIGDRPAVRRRDIGISWERMPFAVKAIRTIEDVQAQRVTFLEIWNEDGGVEKPQPPRRRLPPKHQQHVKGERNRWYRKSRRVSMATPKTSKGKAAATKSDTAKAKSAKKAALQGVHGHRSRKVRYSVTFRRPKTLRLPRSPRYQRKSITHAPRMDAYRTIVSPLNTESAMKKIEEHNTLVFLTDVRANKRQIKDAVKKLWDVQAASVNTLIRPDGKKKAYVRLTADHDALDVANKIGFI</sequence>
<feature type="region of interest" description="Disordered" evidence="13">
    <location>
        <begin position="158"/>
        <end position="196"/>
    </location>
</feature>
<evidence type="ECO:0000256" key="6">
    <source>
        <dbReference type="ARBA" id="ARBA00022884"/>
    </source>
</evidence>
<dbReference type="InterPro" id="IPR012678">
    <property type="entry name" value="Ribosomal_uL23/eL15/eS24_sf"/>
</dbReference>
<feature type="domain" description="Sister chromatid cohesion C-terminal" evidence="15">
    <location>
        <begin position="1536"/>
        <end position="1723"/>
    </location>
</feature>
<dbReference type="GO" id="GO:0003735">
    <property type="term" value="F:structural constituent of ribosome"/>
    <property type="evidence" value="ECO:0007669"/>
    <property type="project" value="InterPro"/>
</dbReference>
<proteinExistence type="inferred from homology"/>
<comment type="similarity">
    <text evidence="3 12">Belongs to the SCC2/Nipped-B family.</text>
</comment>
<feature type="compositionally biased region" description="Polar residues" evidence="13">
    <location>
        <begin position="1499"/>
        <end position="1517"/>
    </location>
</feature>
<accession>A0A9Q5HZV6</accession>
<reference evidence="16" key="1">
    <citation type="submission" date="2016-06" db="EMBL/GenBank/DDBJ databases">
        <title>Draft Genome sequence of the fungus Inonotus baumii.</title>
        <authorList>
            <person name="Zhu H."/>
            <person name="Lin W."/>
        </authorList>
    </citation>
    <scope>NUCLEOTIDE SEQUENCE</scope>
    <source>
        <strain evidence="16">821</strain>
    </source>
</reference>
<dbReference type="InterPro" id="IPR026003">
    <property type="entry name" value="Cohesin_HEAT"/>
</dbReference>
<dbReference type="GO" id="GO:1990904">
    <property type="term" value="C:ribonucleoprotein complex"/>
    <property type="evidence" value="ECO:0007669"/>
    <property type="project" value="UniProtKB-KW"/>
</dbReference>
<evidence type="ECO:0000313" key="16">
    <source>
        <dbReference type="EMBL" id="OCB89078.1"/>
    </source>
</evidence>
<dbReference type="EMBL" id="LNZH02000165">
    <property type="protein sequence ID" value="OCB89078.1"/>
    <property type="molecule type" value="Genomic_DNA"/>
</dbReference>
<dbReference type="GO" id="GO:0090694">
    <property type="term" value="C:Scc2-Scc4 cohesin loading complex"/>
    <property type="evidence" value="ECO:0007669"/>
    <property type="project" value="TreeGrafter"/>
</dbReference>
<feature type="region of interest" description="Disordered" evidence="13">
    <location>
        <begin position="210"/>
        <end position="258"/>
    </location>
</feature>
<dbReference type="PANTHER" id="PTHR21704">
    <property type="entry name" value="NIPPED-B-LIKE PROTEIN DELANGIN SCC2-RELATED"/>
    <property type="match status" value="1"/>
</dbReference>
<keyword evidence="4" id="KW-0699">rRNA-binding</keyword>
<evidence type="ECO:0000256" key="4">
    <source>
        <dbReference type="ARBA" id="ARBA00022730"/>
    </source>
</evidence>
<feature type="region of interest" description="Disordered" evidence="13">
    <location>
        <begin position="338"/>
        <end position="365"/>
    </location>
</feature>
<evidence type="ECO:0000256" key="13">
    <source>
        <dbReference type="SAM" id="MobiDB-lite"/>
    </source>
</evidence>
<dbReference type="GO" id="GO:0140588">
    <property type="term" value="P:chromatin looping"/>
    <property type="evidence" value="ECO:0007669"/>
    <property type="project" value="InterPro"/>
</dbReference>
<dbReference type="InterPro" id="IPR016024">
    <property type="entry name" value="ARM-type_fold"/>
</dbReference>
<evidence type="ECO:0000256" key="1">
    <source>
        <dbReference type="ARBA" id="ARBA00004123"/>
    </source>
</evidence>
<keyword evidence="17" id="KW-1185">Reference proteome</keyword>
<feature type="region of interest" description="Disordered" evidence="13">
    <location>
        <begin position="1865"/>
        <end position="1923"/>
    </location>
</feature>
<dbReference type="NCBIfam" id="NF011118">
    <property type="entry name" value="PRK14548.1"/>
    <property type="match status" value="1"/>
</dbReference>
<feature type="compositionally biased region" description="Basic residues" evidence="13">
    <location>
        <begin position="1873"/>
        <end position="1885"/>
    </location>
</feature>
<dbReference type="GO" id="GO:0010468">
    <property type="term" value="P:regulation of gene expression"/>
    <property type="evidence" value="ECO:0007669"/>
    <property type="project" value="InterPro"/>
</dbReference>
<dbReference type="InterPro" id="IPR013025">
    <property type="entry name" value="Ribosomal_uL23-like"/>
</dbReference>
<feature type="compositionally biased region" description="Polar residues" evidence="13">
    <location>
        <begin position="235"/>
        <end position="256"/>
    </location>
</feature>
<evidence type="ECO:0000256" key="9">
    <source>
        <dbReference type="ARBA" id="ARBA00023274"/>
    </source>
</evidence>
<dbReference type="GO" id="GO:0006412">
    <property type="term" value="P:translation"/>
    <property type="evidence" value="ECO:0007669"/>
    <property type="project" value="InterPro"/>
</dbReference>
<dbReference type="InterPro" id="IPR005633">
    <property type="entry name" value="Ribosomal_uL23_N"/>
</dbReference>
<dbReference type="CDD" id="cd23958">
    <property type="entry name" value="SCC2"/>
    <property type="match status" value="1"/>
</dbReference>
<dbReference type="GO" id="GO:0071169">
    <property type="term" value="P:establishment of protein localization to chromatin"/>
    <property type="evidence" value="ECO:0007669"/>
    <property type="project" value="TreeGrafter"/>
</dbReference>
<dbReference type="InterPro" id="IPR024986">
    <property type="entry name" value="Nipped-B_C"/>
</dbReference>
<evidence type="ECO:0000256" key="11">
    <source>
        <dbReference type="RuleBase" id="RU003934"/>
    </source>
</evidence>
<feature type="compositionally biased region" description="Polar residues" evidence="13">
    <location>
        <begin position="272"/>
        <end position="300"/>
    </location>
</feature>
<feature type="domain" description="Large ribosomal subunit protein uL23 N-terminal" evidence="14">
    <location>
        <begin position="1919"/>
        <end position="1968"/>
    </location>
</feature>
<comment type="subcellular location">
    <subcellularLocation>
        <location evidence="1 12">Nucleus</location>
    </subcellularLocation>
</comment>
<feature type="region of interest" description="Disordered" evidence="13">
    <location>
        <begin position="272"/>
        <end position="304"/>
    </location>
</feature>
<dbReference type="PANTHER" id="PTHR21704:SF18">
    <property type="entry name" value="NIPPED-B-LIKE PROTEIN"/>
    <property type="match status" value="1"/>
</dbReference>
<dbReference type="GO" id="GO:1990414">
    <property type="term" value="P:replication-born double-strand break repair via sister chromatid exchange"/>
    <property type="evidence" value="ECO:0007669"/>
    <property type="project" value="TreeGrafter"/>
</dbReference>
<organism evidence="16 17">
    <name type="scientific">Sanghuangporus baumii</name>
    <name type="common">Phellinus baumii</name>
    <dbReference type="NCBI Taxonomy" id="108892"/>
    <lineage>
        <taxon>Eukaryota</taxon>
        <taxon>Fungi</taxon>
        <taxon>Dikarya</taxon>
        <taxon>Basidiomycota</taxon>
        <taxon>Agaricomycotina</taxon>
        <taxon>Agaricomycetes</taxon>
        <taxon>Hymenochaetales</taxon>
        <taxon>Hymenochaetaceae</taxon>
        <taxon>Sanghuangporus</taxon>
    </lineage>
</organism>
<evidence type="ECO:0000259" key="14">
    <source>
        <dbReference type="Pfam" id="PF03939"/>
    </source>
</evidence>
<dbReference type="GO" id="GO:0061775">
    <property type="term" value="F:cohesin loader activity"/>
    <property type="evidence" value="ECO:0007669"/>
    <property type="project" value="InterPro"/>
</dbReference>
<dbReference type="HAMAP" id="MF_01369_A">
    <property type="entry name" value="Ribosomal_uL23_A"/>
    <property type="match status" value="1"/>
</dbReference>
<evidence type="ECO:0000256" key="3">
    <source>
        <dbReference type="ARBA" id="ARBA00009252"/>
    </source>
</evidence>
<dbReference type="GO" id="GO:0005840">
    <property type="term" value="C:ribosome"/>
    <property type="evidence" value="ECO:0007669"/>
    <property type="project" value="UniProtKB-KW"/>
</dbReference>
<dbReference type="Pfam" id="PF12765">
    <property type="entry name" value="Cohesin_HEAT"/>
    <property type="match status" value="1"/>
</dbReference>
<gene>
    <name evidence="16" type="ORF">A7U60_g3761</name>
</gene>
<keyword evidence="8 12" id="KW-0539">Nucleus</keyword>
<evidence type="ECO:0000256" key="8">
    <source>
        <dbReference type="ARBA" id="ARBA00023242"/>
    </source>
</evidence>
<evidence type="ECO:0000256" key="12">
    <source>
        <dbReference type="RuleBase" id="RU364107"/>
    </source>
</evidence>
<evidence type="ECO:0000313" key="17">
    <source>
        <dbReference type="Proteomes" id="UP000757232"/>
    </source>
</evidence>
<evidence type="ECO:0000256" key="5">
    <source>
        <dbReference type="ARBA" id="ARBA00022737"/>
    </source>
</evidence>
<dbReference type="GO" id="GO:0034087">
    <property type="term" value="P:establishment of mitotic sister chromatid cohesion"/>
    <property type="evidence" value="ECO:0007669"/>
    <property type="project" value="TreeGrafter"/>
</dbReference>
<dbReference type="Gene3D" id="3.30.70.330">
    <property type="match status" value="1"/>
</dbReference>
<dbReference type="SUPFAM" id="SSF48371">
    <property type="entry name" value="ARM repeat"/>
    <property type="match status" value="1"/>
</dbReference>
<comment type="similarity">
    <text evidence="2 11">Belongs to the universal ribosomal protein uL23 family.</text>
</comment>
<dbReference type="FunFam" id="3.30.70.330:FF:000035">
    <property type="entry name" value="60S ribosomal protein L23a"/>
    <property type="match status" value="1"/>
</dbReference>
<dbReference type="GO" id="GO:0003682">
    <property type="term" value="F:chromatin binding"/>
    <property type="evidence" value="ECO:0007669"/>
    <property type="project" value="TreeGrafter"/>
</dbReference>
<dbReference type="PROSITE" id="PS00050">
    <property type="entry name" value="RIBOSOMAL_L23"/>
    <property type="match status" value="1"/>
</dbReference>
<evidence type="ECO:0000259" key="15">
    <source>
        <dbReference type="Pfam" id="PF12830"/>
    </source>
</evidence>
<dbReference type="Proteomes" id="UP000757232">
    <property type="component" value="Unassembled WGS sequence"/>
</dbReference>
<evidence type="ECO:0000256" key="2">
    <source>
        <dbReference type="ARBA" id="ARBA00006700"/>
    </source>
</evidence>
<keyword evidence="10 12" id="KW-0131">Cell cycle</keyword>
<evidence type="ECO:0000256" key="10">
    <source>
        <dbReference type="ARBA" id="ARBA00023306"/>
    </source>
</evidence>
<keyword evidence="5 12" id="KW-0677">Repeat</keyword>
<dbReference type="InterPro" id="IPR033031">
    <property type="entry name" value="Scc2/Nipped-B"/>
</dbReference>
<name>A0A9Q5HZV6_SANBA</name>
<feature type="region of interest" description="Disordered" evidence="13">
    <location>
        <begin position="1498"/>
        <end position="1517"/>
    </location>
</feature>
<dbReference type="InterPro" id="IPR012677">
    <property type="entry name" value="Nucleotide-bd_a/b_plait_sf"/>
</dbReference>
<keyword evidence="7 11" id="KW-0689">Ribosomal protein</keyword>
<keyword evidence="6" id="KW-0694">RNA-binding</keyword>
<dbReference type="Pfam" id="PF00276">
    <property type="entry name" value="Ribosomal_L23"/>
    <property type="match status" value="1"/>
</dbReference>
<dbReference type="Pfam" id="PF12830">
    <property type="entry name" value="Nipped-B_C"/>
    <property type="match status" value="1"/>
</dbReference>
<dbReference type="OrthoDB" id="418242at2759"/>
<dbReference type="SUPFAM" id="SSF54189">
    <property type="entry name" value="Ribosomal proteins S24e, L23 and L15e"/>
    <property type="match status" value="1"/>
</dbReference>
<evidence type="ECO:0000256" key="7">
    <source>
        <dbReference type="ARBA" id="ARBA00022980"/>
    </source>
</evidence>
<dbReference type="InterPro" id="IPR001014">
    <property type="entry name" value="Ribosomal_uL23_CS"/>
</dbReference>
<protein>
    <recommendedName>
        <fullName evidence="12">Sister chromatid cohesion protein</fullName>
    </recommendedName>
</protein>
<dbReference type="Pfam" id="PF03939">
    <property type="entry name" value="Ribosomal_L23eN"/>
    <property type="match status" value="1"/>
</dbReference>
<dbReference type="Gene3D" id="1.25.10.10">
    <property type="entry name" value="Leucine-rich Repeat Variant"/>
    <property type="match status" value="1"/>
</dbReference>